<sequence length="532" mass="57035">MSLTMKLKQKWLLSVLSAGLVLAPFSMNVNVNTADAATSFATSSTAGSAATPADYAAAAAKSTQTTSVLVDGKKLAISPSPLTLKGTTFVPMRVIFTALKASVTWEPTTKTIIAVKGRTTISLQLGNKKAIKNGKTILLSQAPQQLNGAAMVPLRFIAEALGADVQFDQAKHVIRITSAEAIEQKLETDEQAALEKHPVLMTTKQIVAKNDNKVVMIMTDTAQGSGVVIGKDEILTNYHVIADATKGSALLLNGTELEIQGVVGYNENYDLAIVKTKTALKVDPVEIGVGASKGDHVVAIGSPLGLQNTISDGVISNVTFDGAQYYQISVPIDHGSSGGGLFNDYGELIGITAAGIDTTQADLNFAVSSMNILMLKYDLEETPPKTIEFLPPTLPKTLVGESTDTIKKLIKDEFAELQTTGGTTELGQVDVKRDAQGWLVVTAVIDPAIYMQYGHASSEDLRTWALNTGYELRRMLPEDTIQLLVYYDQEFSFEPRGFAPDEVTALGNGKWRVKFPVISYQGKDKVFVSVRA</sequence>
<reference evidence="4 5" key="1">
    <citation type="submission" date="2021-04" db="EMBL/GenBank/DDBJ databases">
        <title>Paenibacillus sp. DLE-14 whole genome sequence.</title>
        <authorList>
            <person name="Ham Y.J."/>
        </authorList>
    </citation>
    <scope>NUCLEOTIDE SEQUENCE [LARGE SCALE GENOMIC DNA]</scope>
    <source>
        <strain evidence="4 5">DLE-14</strain>
    </source>
</reference>
<dbReference type="Proteomes" id="UP000673394">
    <property type="component" value="Unassembled WGS sequence"/>
</dbReference>
<feature type="signal peptide" evidence="2">
    <location>
        <begin position="1"/>
        <end position="28"/>
    </location>
</feature>
<protein>
    <submittedName>
        <fullName evidence="4">Trypsin-like peptidase domain-containing protein</fullName>
    </submittedName>
</protein>
<evidence type="ECO:0000256" key="2">
    <source>
        <dbReference type="SAM" id="SignalP"/>
    </source>
</evidence>
<evidence type="ECO:0000313" key="5">
    <source>
        <dbReference type="Proteomes" id="UP000673394"/>
    </source>
</evidence>
<evidence type="ECO:0000259" key="3">
    <source>
        <dbReference type="Pfam" id="PF07833"/>
    </source>
</evidence>
<dbReference type="Pfam" id="PF13365">
    <property type="entry name" value="Trypsin_2"/>
    <property type="match status" value="1"/>
</dbReference>
<dbReference type="PRINTS" id="PR00834">
    <property type="entry name" value="PROTEASES2C"/>
</dbReference>
<dbReference type="Pfam" id="PF07833">
    <property type="entry name" value="Cu_amine_oxidN1"/>
    <property type="match status" value="1"/>
</dbReference>
<comment type="caution">
    <text evidence="4">The sequence shown here is derived from an EMBL/GenBank/DDBJ whole genome shotgun (WGS) entry which is preliminary data.</text>
</comment>
<dbReference type="InterPro" id="IPR012854">
    <property type="entry name" value="Cu_amine_oxidase-like_N"/>
</dbReference>
<organism evidence="4 5">
    <name type="scientific">Paenibacillus lignilyticus</name>
    <dbReference type="NCBI Taxonomy" id="1172615"/>
    <lineage>
        <taxon>Bacteria</taxon>
        <taxon>Bacillati</taxon>
        <taxon>Bacillota</taxon>
        <taxon>Bacilli</taxon>
        <taxon>Bacillales</taxon>
        <taxon>Paenibacillaceae</taxon>
        <taxon>Paenibacillus</taxon>
    </lineage>
</organism>
<dbReference type="PANTHER" id="PTHR22939">
    <property type="entry name" value="SERINE PROTEASE FAMILY S1C HTRA-RELATED"/>
    <property type="match status" value="1"/>
</dbReference>
<feature type="domain" description="Copper amine oxidase-like N-terminal" evidence="3">
    <location>
        <begin position="70"/>
        <end position="176"/>
    </location>
</feature>
<dbReference type="RefSeq" id="WP_210662385.1">
    <property type="nucleotide sequence ID" value="NZ_JAGKSP010000012.1"/>
</dbReference>
<keyword evidence="2" id="KW-0732">Signal</keyword>
<dbReference type="InterPro" id="IPR036582">
    <property type="entry name" value="Mao_N_sf"/>
</dbReference>
<gene>
    <name evidence="4" type="ORF">I8J30_23820</name>
</gene>
<dbReference type="SUPFAM" id="SSF50494">
    <property type="entry name" value="Trypsin-like serine proteases"/>
    <property type="match status" value="1"/>
</dbReference>
<dbReference type="Gene3D" id="2.40.10.120">
    <property type="match status" value="1"/>
</dbReference>
<keyword evidence="5" id="KW-1185">Reference proteome</keyword>
<keyword evidence="1" id="KW-0720">Serine protease</keyword>
<keyword evidence="1" id="KW-0378">Hydrolase</keyword>
<dbReference type="InterPro" id="IPR001940">
    <property type="entry name" value="Peptidase_S1C"/>
</dbReference>
<name>A0ABS5CIP7_9BACL</name>
<accession>A0ABS5CIP7</accession>
<keyword evidence="1" id="KW-0645">Protease</keyword>
<proteinExistence type="predicted"/>
<dbReference type="PANTHER" id="PTHR22939:SF129">
    <property type="entry name" value="SERINE PROTEASE HTRA2, MITOCHONDRIAL"/>
    <property type="match status" value="1"/>
</dbReference>
<feature type="chain" id="PRO_5046701519" evidence="2">
    <location>
        <begin position="29"/>
        <end position="532"/>
    </location>
</feature>
<dbReference type="SUPFAM" id="SSF55383">
    <property type="entry name" value="Copper amine oxidase, domain N"/>
    <property type="match status" value="1"/>
</dbReference>
<dbReference type="EMBL" id="JAGKSP010000012">
    <property type="protein sequence ID" value="MBP3965750.1"/>
    <property type="molecule type" value="Genomic_DNA"/>
</dbReference>
<dbReference type="InterPro" id="IPR009003">
    <property type="entry name" value="Peptidase_S1_PA"/>
</dbReference>
<dbReference type="Gene3D" id="3.30.457.10">
    <property type="entry name" value="Copper amine oxidase-like, N-terminal domain"/>
    <property type="match status" value="1"/>
</dbReference>
<evidence type="ECO:0000313" key="4">
    <source>
        <dbReference type="EMBL" id="MBP3965750.1"/>
    </source>
</evidence>
<evidence type="ECO:0000256" key="1">
    <source>
        <dbReference type="ARBA" id="ARBA00022825"/>
    </source>
</evidence>